<dbReference type="Gene3D" id="3.90.550.10">
    <property type="entry name" value="Spore Coat Polysaccharide Biosynthesis Protein SpsA, Chain A"/>
    <property type="match status" value="1"/>
</dbReference>
<evidence type="ECO:0000313" key="2">
    <source>
        <dbReference type="EMBL" id="WAH44460.1"/>
    </source>
</evidence>
<accession>A0ABY6ZNB0</accession>
<dbReference type="SUPFAM" id="SSF53448">
    <property type="entry name" value="Nucleotide-diphospho-sugar transferases"/>
    <property type="match status" value="1"/>
</dbReference>
<dbReference type="InterPro" id="IPR001173">
    <property type="entry name" value="Glyco_trans_2-like"/>
</dbReference>
<feature type="domain" description="Glycosyltransferase 2-like" evidence="1">
    <location>
        <begin position="6"/>
        <end position="121"/>
    </location>
</feature>
<dbReference type="Pfam" id="PF00535">
    <property type="entry name" value="Glycos_transf_2"/>
    <property type="match status" value="1"/>
</dbReference>
<dbReference type="InterPro" id="IPR011990">
    <property type="entry name" value="TPR-like_helical_dom_sf"/>
</dbReference>
<reference evidence="2" key="1">
    <citation type="submission" date="2022-08" db="EMBL/GenBank/DDBJ databases">
        <title>Alicyclobacillus fastidiosus DSM 17978, complete genome.</title>
        <authorList>
            <person name="Wang Q."/>
            <person name="Cai R."/>
            <person name="Wang Z."/>
        </authorList>
    </citation>
    <scope>NUCLEOTIDE SEQUENCE</scope>
    <source>
        <strain evidence="2">DSM 17978</strain>
    </source>
</reference>
<dbReference type="Gene3D" id="1.25.40.10">
    <property type="entry name" value="Tetratricopeptide repeat domain"/>
    <property type="match status" value="1"/>
</dbReference>
<keyword evidence="3" id="KW-1185">Reference proteome</keyword>
<dbReference type="CDD" id="cd02511">
    <property type="entry name" value="Beta4Glucosyltransferase"/>
    <property type="match status" value="1"/>
</dbReference>
<evidence type="ECO:0000313" key="3">
    <source>
        <dbReference type="Proteomes" id="UP001164761"/>
    </source>
</evidence>
<dbReference type="SUPFAM" id="SSF48452">
    <property type="entry name" value="TPR-like"/>
    <property type="match status" value="1"/>
</dbReference>
<gene>
    <name evidence="2" type="ORF">NZD89_00495</name>
</gene>
<protein>
    <submittedName>
        <fullName evidence="2">Glycosyltransferase family 2 protein</fullName>
    </submittedName>
</protein>
<dbReference type="EMBL" id="CP104067">
    <property type="protein sequence ID" value="WAH44460.1"/>
    <property type="molecule type" value="Genomic_DNA"/>
</dbReference>
<dbReference type="Proteomes" id="UP001164761">
    <property type="component" value="Chromosome"/>
</dbReference>
<evidence type="ECO:0000259" key="1">
    <source>
        <dbReference type="Pfam" id="PF00535"/>
    </source>
</evidence>
<name>A0ABY6ZNB0_9BACL</name>
<organism evidence="2 3">
    <name type="scientific">Alicyclobacillus fastidiosus</name>
    <dbReference type="NCBI Taxonomy" id="392011"/>
    <lineage>
        <taxon>Bacteria</taxon>
        <taxon>Bacillati</taxon>
        <taxon>Bacillota</taxon>
        <taxon>Bacilli</taxon>
        <taxon>Bacillales</taxon>
        <taxon>Alicyclobacillaceae</taxon>
        <taxon>Alicyclobacillus</taxon>
    </lineage>
</organism>
<dbReference type="InterPro" id="IPR029044">
    <property type="entry name" value="Nucleotide-diphossugar_trans"/>
</dbReference>
<proteinExistence type="predicted"/>
<sequence>MPITISLCMIVKNEQETIARCLNSIRDIVDEIIVVDTGSTDDTVEILKRYTDKIYHFEWIHDFAAARNFAFDRATMDYILWLDADDVIYEKDRKKLAELKQSLNFSVDSVSMEYHLSFDQDGNVTSKSRRNRLVKRANKFRWHGAVHEYLLVGGNILNSDIAVTHVSVEHESDRNIRIYEARLARGETFEPRDLYYYANELLDHRRFEDAAAVYDQFLNTHQGWIEDVIAACGKLADCYHNLNQPDKEQEYTLRSFLYDTPRADFCCRMGYYFLQKSEWKKAAFWYELATNLPKPDANWGFVNNAYWTWLPHLQLCVCYDRMGDYRKAFEHNEIARRYRPTQEFVLLNKAYLESRLSED</sequence>
<dbReference type="PANTHER" id="PTHR43630:SF2">
    <property type="entry name" value="GLYCOSYLTRANSFERASE"/>
    <property type="match status" value="1"/>
</dbReference>
<dbReference type="PANTHER" id="PTHR43630">
    <property type="entry name" value="POLY-BETA-1,6-N-ACETYL-D-GLUCOSAMINE SYNTHASE"/>
    <property type="match status" value="1"/>
</dbReference>